<proteinExistence type="predicted"/>
<evidence type="ECO:0000259" key="7">
    <source>
        <dbReference type="PROSITE" id="PS50198"/>
    </source>
</evidence>
<dbReference type="EC" id="5.2.1.8" evidence="2"/>
<evidence type="ECO:0000256" key="1">
    <source>
        <dbReference type="ARBA" id="ARBA00000971"/>
    </source>
</evidence>
<gene>
    <name evidence="8" type="ORF">THAOC_35293</name>
</gene>
<dbReference type="Pfam" id="PF00639">
    <property type="entry name" value="Rotamase"/>
    <property type="match status" value="1"/>
</dbReference>
<dbReference type="InterPro" id="IPR051370">
    <property type="entry name" value="PPIase_Pin1"/>
</dbReference>
<evidence type="ECO:0000256" key="2">
    <source>
        <dbReference type="ARBA" id="ARBA00013194"/>
    </source>
</evidence>
<dbReference type="GO" id="GO:0005829">
    <property type="term" value="C:cytosol"/>
    <property type="evidence" value="ECO:0007669"/>
    <property type="project" value="TreeGrafter"/>
</dbReference>
<accession>K0RHF7</accession>
<dbReference type="OrthoDB" id="2530521at2759"/>
<comment type="caution">
    <text evidence="8">The sequence shown here is derived from an EMBL/GenBank/DDBJ whole genome shotgun (WGS) entry which is preliminary data.</text>
</comment>
<dbReference type="PROSITE" id="PS50198">
    <property type="entry name" value="PPIC_PPIASE_2"/>
    <property type="match status" value="1"/>
</dbReference>
<comment type="catalytic activity">
    <reaction evidence="1">
        <text>[protein]-peptidylproline (omega=180) = [protein]-peptidylproline (omega=0)</text>
        <dbReference type="Rhea" id="RHEA:16237"/>
        <dbReference type="Rhea" id="RHEA-COMP:10747"/>
        <dbReference type="Rhea" id="RHEA-COMP:10748"/>
        <dbReference type="ChEBI" id="CHEBI:83833"/>
        <dbReference type="ChEBI" id="CHEBI:83834"/>
        <dbReference type="EC" id="5.2.1.8"/>
    </reaction>
</comment>
<dbReference type="InterPro" id="IPR046357">
    <property type="entry name" value="PPIase_dom_sf"/>
</dbReference>
<protein>
    <recommendedName>
        <fullName evidence="2">peptidylprolyl isomerase</fullName>
        <ecNumber evidence="2">5.2.1.8</ecNumber>
    </recommendedName>
</protein>
<dbReference type="PANTHER" id="PTHR10657:SF4">
    <property type="entry name" value="PEPTIDYL-PROLYL CIS-TRANS ISOMERASE-RELATED"/>
    <property type="match status" value="1"/>
</dbReference>
<evidence type="ECO:0000256" key="6">
    <source>
        <dbReference type="SAM" id="MobiDB-lite"/>
    </source>
</evidence>
<evidence type="ECO:0000256" key="3">
    <source>
        <dbReference type="ARBA" id="ARBA00023110"/>
    </source>
</evidence>
<dbReference type="InterPro" id="IPR000297">
    <property type="entry name" value="PPIase_PpiC"/>
</dbReference>
<dbReference type="GO" id="GO:0005634">
    <property type="term" value="C:nucleus"/>
    <property type="evidence" value="ECO:0007669"/>
    <property type="project" value="TreeGrafter"/>
</dbReference>
<evidence type="ECO:0000256" key="5">
    <source>
        <dbReference type="PROSITE-ProRule" id="PRU00278"/>
    </source>
</evidence>
<feature type="compositionally biased region" description="Polar residues" evidence="6">
    <location>
        <begin position="250"/>
        <end position="268"/>
    </location>
</feature>
<dbReference type="EMBL" id="AGNL01048024">
    <property type="protein sequence ID" value="EJK46062.1"/>
    <property type="molecule type" value="Genomic_DNA"/>
</dbReference>
<sequence length="749" mass="82425">MDASSPPAPPVDGATPEDLNDDQRRFTPSIQQPLTMIGCDAKPSRKSRRPKLTPVIVDENDGHAEDDGLGFSAFLTSAGRAEQSKSRPVTPGQTPISEAAAPDTAMGTPDSDAQQSLFIKELRKKVTTRRTMQYSSINTTKRAEAQVLDDISLEEWSESNSTSGSPPAAHRIGMNGEKSSARITLSPVSRQTSGADRTVENDAISVAGPLQHQSIVDETPGSLVYRDDRVQSQPIDLIPERAGSDPPAPTRSNTPDSSVSEADASSTGDADRDRVPPAPSPEPTLNTVESVPVEQETRLEHARHEMDRRKKMLTKLLRGNECTAYGRFARRVEGAINDQLLDRLNHVQSATLLYFQSILAFALDECSHVLPGAASFVLHCCLYVSVYALVSQAMDWLYEVMVGIFEYFGFDGSYEHSFHAAALFAGLFAARLTGALWDWNENEHYQDRVARRLRNRRHMKRWDTNLLDYFHAGAIREKYDDCPTLDPLPPKRGPKLKKALDLISFFICCTCLNHFVGKMGCETSDVTQPVLDGLPSRKLAEERGQFLAHNGVSYACSDVKDALKSPFSADMLNWIASVGQSDEEARNWISNAKKCGWELDAPESHGTILAGDRDSGGFIVGTPSTMSREDERYIRNNVSKATYRNLTDGTRIIDPLRTGAQVTMSPDDALSELRGYEAKIRAEGVQESFPKYAGQRSDCSSCRNNGDLGFFARGQMQKPFEDASFGLQVGEMSGIVSTDSGLHLIYRIA</sequence>
<feature type="region of interest" description="Disordered" evidence="6">
    <location>
        <begin position="1"/>
        <end position="115"/>
    </location>
</feature>
<reference evidence="8 9" key="1">
    <citation type="journal article" date="2012" name="Genome Biol.">
        <title>Genome and low-iron response of an oceanic diatom adapted to chronic iron limitation.</title>
        <authorList>
            <person name="Lommer M."/>
            <person name="Specht M."/>
            <person name="Roy A.S."/>
            <person name="Kraemer L."/>
            <person name="Andreson R."/>
            <person name="Gutowska M.A."/>
            <person name="Wolf J."/>
            <person name="Bergner S.V."/>
            <person name="Schilhabel M.B."/>
            <person name="Klostermeier U.C."/>
            <person name="Beiko R.G."/>
            <person name="Rosenstiel P."/>
            <person name="Hippler M."/>
            <person name="Laroche J."/>
        </authorList>
    </citation>
    <scope>NUCLEOTIDE SEQUENCE [LARGE SCALE GENOMIC DNA]</scope>
    <source>
        <strain evidence="8 9">CCMP1005</strain>
    </source>
</reference>
<keyword evidence="9" id="KW-1185">Reference proteome</keyword>
<keyword evidence="3 5" id="KW-0697">Rotamase</keyword>
<feature type="compositionally biased region" description="Basic and acidic residues" evidence="6">
    <location>
        <begin position="295"/>
        <end position="307"/>
    </location>
</feature>
<organism evidence="8 9">
    <name type="scientific">Thalassiosira oceanica</name>
    <name type="common">Marine diatom</name>
    <dbReference type="NCBI Taxonomy" id="159749"/>
    <lineage>
        <taxon>Eukaryota</taxon>
        <taxon>Sar</taxon>
        <taxon>Stramenopiles</taxon>
        <taxon>Ochrophyta</taxon>
        <taxon>Bacillariophyta</taxon>
        <taxon>Coscinodiscophyceae</taxon>
        <taxon>Thalassiosirophycidae</taxon>
        <taxon>Thalassiosirales</taxon>
        <taxon>Thalassiosiraceae</taxon>
        <taxon>Thalassiosira</taxon>
    </lineage>
</organism>
<dbReference type="eggNOG" id="KOG3259">
    <property type="taxonomic scope" value="Eukaryota"/>
</dbReference>
<evidence type="ECO:0000313" key="9">
    <source>
        <dbReference type="Proteomes" id="UP000266841"/>
    </source>
</evidence>
<dbReference type="AlphaFoldDB" id="K0RHF7"/>
<dbReference type="Gene3D" id="3.10.50.40">
    <property type="match status" value="1"/>
</dbReference>
<dbReference type="Proteomes" id="UP000266841">
    <property type="component" value="Unassembled WGS sequence"/>
</dbReference>
<feature type="region of interest" description="Disordered" evidence="6">
    <location>
        <begin position="204"/>
        <end position="307"/>
    </location>
</feature>
<dbReference type="SUPFAM" id="SSF54534">
    <property type="entry name" value="FKBP-like"/>
    <property type="match status" value="1"/>
</dbReference>
<keyword evidence="4 5" id="KW-0413">Isomerase</keyword>
<name>K0RHF7_THAOC</name>
<feature type="compositionally biased region" description="Pro residues" evidence="6">
    <location>
        <begin position="1"/>
        <end position="10"/>
    </location>
</feature>
<evidence type="ECO:0000313" key="8">
    <source>
        <dbReference type="EMBL" id="EJK46062.1"/>
    </source>
</evidence>
<feature type="domain" description="PpiC" evidence="7">
    <location>
        <begin position="661"/>
        <end position="749"/>
    </location>
</feature>
<evidence type="ECO:0000256" key="4">
    <source>
        <dbReference type="ARBA" id="ARBA00023235"/>
    </source>
</evidence>
<dbReference type="GO" id="GO:0003755">
    <property type="term" value="F:peptidyl-prolyl cis-trans isomerase activity"/>
    <property type="evidence" value="ECO:0007669"/>
    <property type="project" value="UniProtKB-KW"/>
</dbReference>
<dbReference type="PANTHER" id="PTHR10657">
    <property type="entry name" value="PEPTIDYL-PROLYL CIS-TRANS ISOMERASE"/>
    <property type="match status" value="1"/>
</dbReference>